<sequence length="144" mass="16026">MESSDALSNPNATYTVQRGILVESNQDSDEQQTNRASMVMGNCRRYKRSSLLSSKCTCGKSKGDPCHSIPHICKICGETFTALQNTGKDCKVHPLNNVVVIGSRSHSTHQFQTYIWECCPDKPLVCSTKEAFIERGITHDGEHY</sequence>
<organism evidence="1">
    <name type="scientific">Guillardia theta</name>
    <name type="common">Cryptophyte</name>
    <name type="synonym">Cryptomonas phi</name>
    <dbReference type="NCBI Taxonomy" id="55529"/>
    <lineage>
        <taxon>Eukaryota</taxon>
        <taxon>Cryptophyceae</taxon>
        <taxon>Pyrenomonadales</taxon>
        <taxon>Geminigeraceae</taxon>
        <taxon>Guillardia</taxon>
    </lineage>
</organism>
<gene>
    <name evidence="1" type="ORF">GTHE00462_LOCUS36909</name>
</gene>
<evidence type="ECO:0000313" key="1">
    <source>
        <dbReference type="EMBL" id="CAE2337223.1"/>
    </source>
</evidence>
<protein>
    <submittedName>
        <fullName evidence="1">Uncharacterized protein</fullName>
    </submittedName>
</protein>
<proteinExistence type="predicted"/>
<dbReference type="EMBL" id="HBKN01047288">
    <property type="protein sequence ID" value="CAE2337223.1"/>
    <property type="molecule type" value="Transcribed_RNA"/>
</dbReference>
<name>A0A7S4PJK4_GUITH</name>
<accession>A0A7S4PJK4</accession>
<dbReference type="AlphaFoldDB" id="A0A7S4PJK4"/>
<reference evidence="1" key="1">
    <citation type="submission" date="2021-01" db="EMBL/GenBank/DDBJ databases">
        <authorList>
            <person name="Corre E."/>
            <person name="Pelletier E."/>
            <person name="Niang G."/>
            <person name="Scheremetjew M."/>
            <person name="Finn R."/>
            <person name="Kale V."/>
            <person name="Holt S."/>
            <person name="Cochrane G."/>
            <person name="Meng A."/>
            <person name="Brown T."/>
            <person name="Cohen L."/>
        </authorList>
    </citation>
    <scope>NUCLEOTIDE SEQUENCE</scope>
    <source>
        <strain evidence="1">CCMP 2712</strain>
    </source>
</reference>